<dbReference type="PROSITE" id="PS50835">
    <property type="entry name" value="IG_LIKE"/>
    <property type="match status" value="1"/>
</dbReference>
<evidence type="ECO:0000256" key="22">
    <source>
        <dbReference type="SAM" id="Phobius"/>
    </source>
</evidence>
<dbReference type="PANTHER" id="PTHR24416:SF550">
    <property type="entry name" value="FIBROBLAST GROWTH FACTOR RECEPTOR HOMOLOG 1-RELATED"/>
    <property type="match status" value="1"/>
</dbReference>
<keyword evidence="13" id="KW-0829">Tyrosine-protein kinase</keyword>
<feature type="region of interest" description="Disordered" evidence="21">
    <location>
        <begin position="285"/>
        <end position="318"/>
    </location>
</feature>
<dbReference type="SUPFAM" id="SSF56112">
    <property type="entry name" value="Protein kinase-like (PK-like)"/>
    <property type="match status" value="1"/>
</dbReference>
<feature type="chain" id="PRO_5027538378" description="receptor protein-tyrosine kinase" evidence="23">
    <location>
        <begin position="32"/>
        <end position="671"/>
    </location>
</feature>
<accession>A0A6P8I3M4</accession>
<dbReference type="PROSITE" id="PS00109">
    <property type="entry name" value="PROTEIN_KINASE_TYR"/>
    <property type="match status" value="1"/>
</dbReference>
<dbReference type="InParanoid" id="A0A6P8I3M4"/>
<dbReference type="Gene3D" id="3.30.200.20">
    <property type="entry name" value="Phosphorylase Kinase, domain 1"/>
    <property type="match status" value="1"/>
</dbReference>
<dbReference type="PRINTS" id="PR00109">
    <property type="entry name" value="TYRKINASE"/>
</dbReference>
<keyword evidence="11 22" id="KW-1133">Transmembrane helix</keyword>
<dbReference type="GO" id="GO:0005524">
    <property type="term" value="F:ATP binding"/>
    <property type="evidence" value="ECO:0007669"/>
    <property type="project" value="UniProtKB-UniRule"/>
</dbReference>
<protein>
    <recommendedName>
        <fullName evidence="2">receptor protein-tyrosine kinase</fullName>
        <ecNumber evidence="2">2.7.10.1</ecNumber>
    </recommendedName>
</protein>
<feature type="transmembrane region" description="Helical" evidence="22">
    <location>
        <begin position="220"/>
        <end position="241"/>
    </location>
</feature>
<keyword evidence="5 22" id="KW-0812">Transmembrane</keyword>
<comment type="subcellular location">
    <subcellularLocation>
        <location evidence="1">Membrane</location>
        <topology evidence="1">Single-pass membrane protein</topology>
    </subcellularLocation>
</comment>
<evidence type="ECO:0000256" key="4">
    <source>
        <dbReference type="ARBA" id="ARBA00022679"/>
    </source>
</evidence>
<feature type="compositionally biased region" description="Polar residues" evidence="21">
    <location>
        <begin position="285"/>
        <end position="300"/>
    </location>
</feature>
<dbReference type="EC" id="2.7.10.1" evidence="2"/>
<proteinExistence type="predicted"/>
<feature type="signal peptide" evidence="23">
    <location>
        <begin position="1"/>
        <end position="31"/>
    </location>
</feature>
<keyword evidence="16" id="KW-0325">Glycoprotein</keyword>
<dbReference type="InterPro" id="IPR050122">
    <property type="entry name" value="RTK"/>
</dbReference>
<evidence type="ECO:0000256" key="7">
    <source>
        <dbReference type="ARBA" id="ARBA00022737"/>
    </source>
</evidence>
<dbReference type="InterPro" id="IPR000719">
    <property type="entry name" value="Prot_kinase_dom"/>
</dbReference>
<dbReference type="InterPro" id="IPR007110">
    <property type="entry name" value="Ig-like_dom"/>
</dbReference>
<dbReference type="Gene3D" id="1.10.510.10">
    <property type="entry name" value="Transferase(Phosphotransferase) domain 1"/>
    <property type="match status" value="1"/>
</dbReference>
<evidence type="ECO:0000256" key="1">
    <source>
        <dbReference type="ARBA" id="ARBA00004167"/>
    </source>
</evidence>
<dbReference type="InterPro" id="IPR013783">
    <property type="entry name" value="Ig-like_fold"/>
</dbReference>
<keyword evidence="14" id="KW-1015">Disulfide bond</keyword>
<evidence type="ECO:0000259" key="24">
    <source>
        <dbReference type="PROSITE" id="PS50011"/>
    </source>
</evidence>
<keyword evidence="10 20" id="KW-0067">ATP-binding</keyword>
<dbReference type="GO" id="GO:0005886">
    <property type="term" value="C:plasma membrane"/>
    <property type="evidence" value="ECO:0007669"/>
    <property type="project" value="TreeGrafter"/>
</dbReference>
<sequence>MGTPTKRSLLMINCLFALELLMLNSIGTCTAGDSKLKVCVDDFKTCINQPQFKKCTQSFLIPKVNMSIVSRNGQSVRFRCLDFSNINTLLFVPSFTWIKSNHTKEQLDIDNNAFEHIHSHGKKYFFKSSQIRQDLQVQWLTVENVTASDYGLYTCVVCTKYGRHYQSVLFEPLQQDKIFTQSLQTPRPVSNPAVPTSDLTTPTPTFARQKHLHYHQGTTIALFVVGSLLFIVVLLGVLYVLRKKIFKAFYSSELTYPGASQFVEIGVPSQRGSFCDSEANRKLSAATSIASHRNSTSSTAPLMKPRHSSARAPNSGQSQMTYISEVDGTEVADVFEVEADESWEIPREHMVLEETIGEGAFGTVMKATAYGLSGKPSKYTVAVKTLRDDAKNQELIDFIAEIETMKNIGHHKNIINMIGTCTTEGPILLVVEHAFHGNLRDFLRNHRCPSTTTDIHFNNNPHKQLEDAPLTIGDLISFSYQSAKGMEYLASKKCIHRDLAARNVLVAEDYVIKIADFGLSRNLNDADYYRKTTNGRLPIMWLSIEALFDQKYTLMSDVWSFGVLLWEIFTLGSTPYPGISPETIFTLLKSGYRMASPQNCLPEIYALMLRCWSEKVTDRPIMEEIAKELDYFLASSTSVDYLDIIAQSMDDLSPNNSEEKIQNINTDETNV</sequence>
<dbReference type="FunFam" id="1.10.510.10:FF:000007">
    <property type="entry name" value="Fibroblast growth factor receptor"/>
    <property type="match status" value="1"/>
</dbReference>
<evidence type="ECO:0000256" key="5">
    <source>
        <dbReference type="ARBA" id="ARBA00022692"/>
    </source>
</evidence>
<dbReference type="AlphaFoldDB" id="A0A6P8I3M4"/>
<dbReference type="SMART" id="SM00219">
    <property type="entry name" value="TyrKc"/>
    <property type="match status" value="1"/>
</dbReference>
<dbReference type="InterPro" id="IPR020635">
    <property type="entry name" value="Tyr_kinase_cat_dom"/>
</dbReference>
<evidence type="ECO:0000256" key="2">
    <source>
        <dbReference type="ARBA" id="ARBA00011902"/>
    </source>
</evidence>
<evidence type="ECO:0000256" key="12">
    <source>
        <dbReference type="ARBA" id="ARBA00023136"/>
    </source>
</evidence>
<dbReference type="Proteomes" id="UP000515163">
    <property type="component" value="Unplaced"/>
</dbReference>
<dbReference type="FunFam" id="3.30.200.20:FF:000593">
    <property type="entry name" value="Predicted protein"/>
    <property type="match status" value="1"/>
</dbReference>
<dbReference type="GO" id="GO:0043235">
    <property type="term" value="C:receptor complex"/>
    <property type="evidence" value="ECO:0007669"/>
    <property type="project" value="TreeGrafter"/>
</dbReference>
<keyword evidence="9" id="KW-0418">Kinase</keyword>
<evidence type="ECO:0000256" key="6">
    <source>
        <dbReference type="ARBA" id="ARBA00022729"/>
    </source>
</evidence>
<keyword evidence="12 22" id="KW-0472">Membrane</keyword>
<dbReference type="InterPro" id="IPR011009">
    <property type="entry name" value="Kinase-like_dom_sf"/>
</dbReference>
<dbReference type="OrthoDB" id="5966694at2759"/>
<dbReference type="InterPro" id="IPR003599">
    <property type="entry name" value="Ig_sub"/>
</dbReference>
<evidence type="ECO:0000256" key="9">
    <source>
        <dbReference type="ARBA" id="ARBA00022777"/>
    </source>
</evidence>
<evidence type="ECO:0000256" key="14">
    <source>
        <dbReference type="ARBA" id="ARBA00023157"/>
    </source>
</evidence>
<evidence type="ECO:0000256" key="15">
    <source>
        <dbReference type="ARBA" id="ARBA00023170"/>
    </source>
</evidence>
<dbReference type="InterPro" id="IPR036179">
    <property type="entry name" value="Ig-like_dom_sf"/>
</dbReference>
<comment type="function">
    <text evidence="19">Receptor for basic fibroblast growth factor.</text>
</comment>
<dbReference type="PROSITE" id="PS50011">
    <property type="entry name" value="PROTEIN_KINASE_DOM"/>
    <property type="match status" value="1"/>
</dbReference>
<keyword evidence="4" id="KW-0808">Transferase</keyword>
<evidence type="ECO:0000256" key="3">
    <source>
        <dbReference type="ARBA" id="ARBA00022553"/>
    </source>
</evidence>
<evidence type="ECO:0000256" key="11">
    <source>
        <dbReference type="ARBA" id="ARBA00022989"/>
    </source>
</evidence>
<evidence type="ECO:0000256" key="23">
    <source>
        <dbReference type="SAM" id="SignalP"/>
    </source>
</evidence>
<evidence type="ECO:0000256" key="10">
    <source>
        <dbReference type="ARBA" id="ARBA00022840"/>
    </source>
</evidence>
<comment type="catalytic activity">
    <reaction evidence="18">
        <text>L-tyrosyl-[protein] + ATP = O-phospho-L-tyrosyl-[protein] + ADP + H(+)</text>
        <dbReference type="Rhea" id="RHEA:10596"/>
        <dbReference type="Rhea" id="RHEA-COMP:10136"/>
        <dbReference type="Rhea" id="RHEA-COMP:20101"/>
        <dbReference type="ChEBI" id="CHEBI:15378"/>
        <dbReference type="ChEBI" id="CHEBI:30616"/>
        <dbReference type="ChEBI" id="CHEBI:46858"/>
        <dbReference type="ChEBI" id="CHEBI:61978"/>
        <dbReference type="ChEBI" id="CHEBI:456216"/>
        <dbReference type="EC" id="2.7.10.1"/>
    </reaction>
</comment>
<evidence type="ECO:0000313" key="26">
    <source>
        <dbReference type="Proteomes" id="UP000515163"/>
    </source>
</evidence>
<dbReference type="InterPro" id="IPR001245">
    <property type="entry name" value="Ser-Thr/Tyr_kinase_cat_dom"/>
</dbReference>
<dbReference type="GO" id="GO:0007169">
    <property type="term" value="P:cell surface receptor protein tyrosine kinase signaling pathway"/>
    <property type="evidence" value="ECO:0007669"/>
    <property type="project" value="TreeGrafter"/>
</dbReference>
<evidence type="ECO:0000313" key="27">
    <source>
        <dbReference type="RefSeq" id="XP_031562091.1"/>
    </source>
</evidence>
<dbReference type="SMART" id="SM00409">
    <property type="entry name" value="IG"/>
    <property type="match status" value="1"/>
</dbReference>
<evidence type="ECO:0000256" key="20">
    <source>
        <dbReference type="PROSITE-ProRule" id="PRU10141"/>
    </source>
</evidence>
<keyword evidence="26" id="KW-1185">Reference proteome</keyword>
<keyword evidence="6 23" id="KW-0732">Signal</keyword>
<evidence type="ECO:0000256" key="21">
    <source>
        <dbReference type="SAM" id="MobiDB-lite"/>
    </source>
</evidence>
<organism evidence="26 27">
    <name type="scientific">Actinia tenebrosa</name>
    <name type="common">Australian red waratah sea anemone</name>
    <dbReference type="NCBI Taxonomy" id="6105"/>
    <lineage>
        <taxon>Eukaryota</taxon>
        <taxon>Metazoa</taxon>
        <taxon>Cnidaria</taxon>
        <taxon>Anthozoa</taxon>
        <taxon>Hexacorallia</taxon>
        <taxon>Actiniaria</taxon>
        <taxon>Actiniidae</taxon>
        <taxon>Actinia</taxon>
    </lineage>
</organism>
<evidence type="ECO:0000256" key="13">
    <source>
        <dbReference type="ARBA" id="ARBA00023137"/>
    </source>
</evidence>
<dbReference type="PANTHER" id="PTHR24416">
    <property type="entry name" value="TYROSINE-PROTEIN KINASE RECEPTOR"/>
    <property type="match status" value="1"/>
</dbReference>
<dbReference type="KEGG" id="aten:116297912"/>
<evidence type="ECO:0000256" key="16">
    <source>
        <dbReference type="ARBA" id="ARBA00023180"/>
    </source>
</evidence>
<keyword evidence="15" id="KW-0675">Receptor</keyword>
<keyword evidence="8 20" id="KW-0547">Nucleotide-binding</keyword>
<feature type="binding site" evidence="20">
    <location>
        <position position="384"/>
    </location>
    <ligand>
        <name>ATP</name>
        <dbReference type="ChEBI" id="CHEBI:30616"/>
    </ligand>
</feature>
<dbReference type="InterPro" id="IPR017441">
    <property type="entry name" value="Protein_kinase_ATP_BS"/>
</dbReference>
<dbReference type="GeneID" id="116297912"/>
<dbReference type="InterPro" id="IPR008266">
    <property type="entry name" value="Tyr_kinase_AS"/>
</dbReference>
<dbReference type="GO" id="GO:0004714">
    <property type="term" value="F:transmembrane receptor protein tyrosine kinase activity"/>
    <property type="evidence" value="ECO:0007669"/>
    <property type="project" value="UniProtKB-EC"/>
</dbReference>
<dbReference type="SUPFAM" id="SSF48726">
    <property type="entry name" value="Immunoglobulin"/>
    <property type="match status" value="1"/>
</dbReference>
<evidence type="ECO:0000256" key="8">
    <source>
        <dbReference type="ARBA" id="ARBA00022741"/>
    </source>
</evidence>
<dbReference type="RefSeq" id="XP_031562091.1">
    <property type="nucleotide sequence ID" value="XM_031706231.1"/>
</dbReference>
<keyword evidence="7" id="KW-0677">Repeat</keyword>
<evidence type="ECO:0000256" key="17">
    <source>
        <dbReference type="ARBA" id="ARBA00023319"/>
    </source>
</evidence>
<name>A0A6P8I3M4_ACTTE</name>
<dbReference type="Gene3D" id="2.60.40.10">
    <property type="entry name" value="Immunoglobulins"/>
    <property type="match status" value="1"/>
</dbReference>
<evidence type="ECO:0000256" key="18">
    <source>
        <dbReference type="ARBA" id="ARBA00051243"/>
    </source>
</evidence>
<feature type="domain" description="Ig-like" evidence="25">
    <location>
        <begin position="62"/>
        <end position="157"/>
    </location>
</feature>
<dbReference type="Pfam" id="PF07714">
    <property type="entry name" value="PK_Tyr_Ser-Thr"/>
    <property type="match status" value="1"/>
</dbReference>
<gene>
    <name evidence="27" type="primary">LOC116297912</name>
</gene>
<dbReference type="PROSITE" id="PS00107">
    <property type="entry name" value="PROTEIN_KINASE_ATP"/>
    <property type="match status" value="1"/>
</dbReference>
<keyword evidence="17" id="KW-0393">Immunoglobulin domain</keyword>
<evidence type="ECO:0000259" key="25">
    <source>
        <dbReference type="PROSITE" id="PS50835"/>
    </source>
</evidence>
<keyword evidence="3" id="KW-0597">Phosphoprotein</keyword>
<feature type="domain" description="Protein kinase" evidence="24">
    <location>
        <begin position="350"/>
        <end position="633"/>
    </location>
</feature>
<evidence type="ECO:0000256" key="19">
    <source>
        <dbReference type="ARBA" id="ARBA00056965"/>
    </source>
</evidence>
<reference evidence="27" key="1">
    <citation type="submission" date="2025-08" db="UniProtKB">
        <authorList>
            <consortium name="RefSeq"/>
        </authorList>
    </citation>
    <scope>IDENTIFICATION</scope>
    <source>
        <tissue evidence="27">Tentacle</tissue>
    </source>
</reference>